<keyword evidence="1" id="KW-0479">Metal-binding</keyword>
<reference evidence="7 8" key="1">
    <citation type="journal article" date="2016" name="Mol. Biol. Evol.">
        <title>Comparative Genomics of Early-Diverging Mushroom-Forming Fungi Provides Insights into the Origins of Lignocellulose Decay Capabilities.</title>
        <authorList>
            <person name="Nagy L.G."/>
            <person name="Riley R."/>
            <person name="Tritt A."/>
            <person name="Adam C."/>
            <person name="Daum C."/>
            <person name="Floudas D."/>
            <person name="Sun H."/>
            <person name="Yadav J.S."/>
            <person name="Pangilinan J."/>
            <person name="Larsson K.H."/>
            <person name="Matsuura K."/>
            <person name="Barry K."/>
            <person name="Labutti K."/>
            <person name="Kuo R."/>
            <person name="Ohm R.A."/>
            <person name="Bhattacharya S.S."/>
            <person name="Shirouzu T."/>
            <person name="Yoshinaga Y."/>
            <person name="Martin F.M."/>
            <person name="Grigoriev I.V."/>
            <person name="Hibbett D.S."/>
        </authorList>
    </citation>
    <scope>NUCLEOTIDE SEQUENCE [LARGE SCALE GENOMIC DNA]</scope>
    <source>
        <strain evidence="7 8">HHB12029</strain>
    </source>
</reference>
<dbReference type="InterPro" id="IPR001214">
    <property type="entry name" value="SET_dom"/>
</dbReference>
<dbReference type="PROSITE" id="PS50280">
    <property type="entry name" value="SET"/>
    <property type="match status" value="1"/>
</dbReference>
<dbReference type="PANTHER" id="PTHR12197:SF251">
    <property type="entry name" value="EG:BACR7C10.4 PROTEIN"/>
    <property type="match status" value="1"/>
</dbReference>
<evidence type="ECO:0000259" key="5">
    <source>
        <dbReference type="PROSITE" id="PS50280"/>
    </source>
</evidence>
<dbReference type="InParanoid" id="A0A166MSE7"/>
<dbReference type="InterPro" id="IPR046341">
    <property type="entry name" value="SET_dom_sf"/>
</dbReference>
<evidence type="ECO:0000313" key="7">
    <source>
        <dbReference type="EMBL" id="KZV78345.1"/>
    </source>
</evidence>
<dbReference type="Gene3D" id="6.10.140.2220">
    <property type="match status" value="1"/>
</dbReference>
<dbReference type="PANTHER" id="PTHR12197">
    <property type="entry name" value="HISTONE-LYSINE N-METHYLTRANSFERASE SMYD"/>
    <property type="match status" value="1"/>
</dbReference>
<dbReference type="InterPro" id="IPR050869">
    <property type="entry name" value="H3K4_H4K5_MeTrfase"/>
</dbReference>
<feature type="domain" description="SET" evidence="5">
    <location>
        <begin position="52"/>
        <end position="224"/>
    </location>
</feature>
<organism evidence="7 8">
    <name type="scientific">Exidia glandulosa HHB12029</name>
    <dbReference type="NCBI Taxonomy" id="1314781"/>
    <lineage>
        <taxon>Eukaryota</taxon>
        <taxon>Fungi</taxon>
        <taxon>Dikarya</taxon>
        <taxon>Basidiomycota</taxon>
        <taxon>Agaricomycotina</taxon>
        <taxon>Agaricomycetes</taxon>
        <taxon>Auriculariales</taxon>
        <taxon>Exidiaceae</taxon>
        <taxon>Exidia</taxon>
    </lineage>
</organism>
<dbReference type="InterPro" id="IPR002893">
    <property type="entry name" value="Znf_MYND"/>
</dbReference>
<sequence length="329" mass="36274">MSCWNRLKFASRPQLAELSSPERCSTQRCSKCAVAYYCSTACQNADWPMHKPECVSLRDWAKSAPDAGVAISGEAIRCLGRVLRLREREGHASKWTKQMSSMQSLRQNLPSSAAESHTHIAHALVRYMSISGPEGLHKCGITSAGDLVDIISQFTTNSFTLSSSSLSPIGVCISPTVALANHSCDPNAVVVFPRPSGTTLQEPVMQIIAIKNISPGEEILTSYVDTSQPGHLRRQDLRETYGFTCACDLCEGRPTMPTLTRAIASGVRRSVAGSVAFQSLMTNNSSASDATRNTRPLRRKKCWIVFDSRLRRWRRLRSLNCLIPPERSE</sequence>
<accession>A0A166MSE7</accession>
<proteinExistence type="predicted"/>
<dbReference type="AlphaFoldDB" id="A0A166MSE7"/>
<evidence type="ECO:0000256" key="1">
    <source>
        <dbReference type="ARBA" id="ARBA00022723"/>
    </source>
</evidence>
<evidence type="ECO:0000256" key="3">
    <source>
        <dbReference type="ARBA" id="ARBA00022833"/>
    </source>
</evidence>
<keyword evidence="8" id="KW-1185">Reference proteome</keyword>
<evidence type="ECO:0000256" key="2">
    <source>
        <dbReference type="ARBA" id="ARBA00022771"/>
    </source>
</evidence>
<dbReference type="Proteomes" id="UP000077266">
    <property type="component" value="Unassembled WGS sequence"/>
</dbReference>
<dbReference type="GO" id="GO:0005634">
    <property type="term" value="C:nucleus"/>
    <property type="evidence" value="ECO:0007669"/>
    <property type="project" value="TreeGrafter"/>
</dbReference>
<dbReference type="Pfam" id="PF01753">
    <property type="entry name" value="zf-MYND"/>
    <property type="match status" value="1"/>
</dbReference>
<dbReference type="SUPFAM" id="SSF82199">
    <property type="entry name" value="SET domain"/>
    <property type="match status" value="1"/>
</dbReference>
<dbReference type="Gene3D" id="1.10.220.160">
    <property type="match status" value="1"/>
</dbReference>
<dbReference type="STRING" id="1314781.A0A166MSE7"/>
<dbReference type="GO" id="GO:0008270">
    <property type="term" value="F:zinc ion binding"/>
    <property type="evidence" value="ECO:0007669"/>
    <property type="project" value="UniProtKB-KW"/>
</dbReference>
<protein>
    <submittedName>
        <fullName evidence="7">SET domain-containing protein</fullName>
    </submittedName>
</protein>
<gene>
    <name evidence="7" type="ORF">EXIGLDRAFT_40526</name>
</gene>
<keyword evidence="2 4" id="KW-0863">Zinc-finger</keyword>
<feature type="domain" description="MYND-type" evidence="6">
    <location>
        <begin position="3"/>
        <end position="54"/>
    </location>
</feature>
<dbReference type="EMBL" id="KV426940">
    <property type="protein sequence ID" value="KZV78345.1"/>
    <property type="molecule type" value="Genomic_DNA"/>
</dbReference>
<evidence type="ECO:0000259" key="6">
    <source>
        <dbReference type="PROSITE" id="PS50865"/>
    </source>
</evidence>
<evidence type="ECO:0000313" key="8">
    <source>
        <dbReference type="Proteomes" id="UP000077266"/>
    </source>
</evidence>
<dbReference type="Pfam" id="PF00856">
    <property type="entry name" value="SET"/>
    <property type="match status" value="1"/>
</dbReference>
<dbReference type="Gene3D" id="2.170.270.10">
    <property type="entry name" value="SET domain"/>
    <property type="match status" value="1"/>
</dbReference>
<dbReference type="PROSITE" id="PS50865">
    <property type="entry name" value="ZF_MYND_2"/>
    <property type="match status" value="1"/>
</dbReference>
<name>A0A166MSE7_EXIGL</name>
<dbReference type="OrthoDB" id="265717at2759"/>
<evidence type="ECO:0000256" key="4">
    <source>
        <dbReference type="PROSITE-ProRule" id="PRU00134"/>
    </source>
</evidence>
<keyword evidence="3" id="KW-0862">Zinc</keyword>